<evidence type="ECO:0000313" key="2">
    <source>
        <dbReference type="EMBL" id="MBX68154.1"/>
    </source>
</evidence>
<keyword evidence="1" id="KW-0812">Transmembrane</keyword>
<dbReference type="AlphaFoldDB" id="A0A2P2QMG7"/>
<keyword evidence="1" id="KW-1133">Transmembrane helix</keyword>
<reference evidence="2" key="1">
    <citation type="submission" date="2018-02" db="EMBL/GenBank/DDBJ databases">
        <title>Rhizophora mucronata_Transcriptome.</title>
        <authorList>
            <person name="Meera S.P."/>
            <person name="Sreeshan A."/>
            <person name="Augustine A."/>
        </authorList>
    </citation>
    <scope>NUCLEOTIDE SEQUENCE</scope>
    <source>
        <tissue evidence="2">Leaf</tissue>
    </source>
</reference>
<proteinExistence type="predicted"/>
<evidence type="ECO:0000256" key="1">
    <source>
        <dbReference type="SAM" id="Phobius"/>
    </source>
</evidence>
<organism evidence="2">
    <name type="scientific">Rhizophora mucronata</name>
    <name type="common">Asiatic mangrove</name>
    <dbReference type="NCBI Taxonomy" id="61149"/>
    <lineage>
        <taxon>Eukaryota</taxon>
        <taxon>Viridiplantae</taxon>
        <taxon>Streptophyta</taxon>
        <taxon>Embryophyta</taxon>
        <taxon>Tracheophyta</taxon>
        <taxon>Spermatophyta</taxon>
        <taxon>Magnoliopsida</taxon>
        <taxon>eudicotyledons</taxon>
        <taxon>Gunneridae</taxon>
        <taxon>Pentapetalae</taxon>
        <taxon>rosids</taxon>
        <taxon>fabids</taxon>
        <taxon>Malpighiales</taxon>
        <taxon>Rhizophoraceae</taxon>
        <taxon>Rhizophora</taxon>
    </lineage>
</organism>
<protein>
    <submittedName>
        <fullName evidence="2">Uncharacterized protein</fullName>
    </submittedName>
</protein>
<dbReference type="EMBL" id="GGEC01087670">
    <property type="protein sequence ID" value="MBX68154.1"/>
    <property type="molecule type" value="Transcribed_RNA"/>
</dbReference>
<keyword evidence="1" id="KW-0472">Membrane</keyword>
<name>A0A2P2QMG7_RHIMU</name>
<sequence length="68" mass="8406">MMHTYKNLVNHQSDCEVRITIINLVFGNFFLFIGFLVTDFSEHQPTSVQRRGQQWWRWERGERKSRWF</sequence>
<accession>A0A2P2QMG7</accession>
<feature type="transmembrane region" description="Helical" evidence="1">
    <location>
        <begin position="20"/>
        <end position="41"/>
    </location>
</feature>